<evidence type="ECO:0000313" key="2">
    <source>
        <dbReference type="EMBL" id="KAJ5341546.1"/>
    </source>
</evidence>
<evidence type="ECO:0000256" key="1">
    <source>
        <dbReference type="SAM" id="MobiDB-lite"/>
    </source>
</evidence>
<accession>A0A9W9QNY9</accession>
<feature type="compositionally biased region" description="Polar residues" evidence="1">
    <location>
        <begin position="42"/>
        <end position="54"/>
    </location>
</feature>
<organism evidence="2 3">
    <name type="scientific">Penicillium brevicompactum</name>
    <dbReference type="NCBI Taxonomy" id="5074"/>
    <lineage>
        <taxon>Eukaryota</taxon>
        <taxon>Fungi</taxon>
        <taxon>Dikarya</taxon>
        <taxon>Ascomycota</taxon>
        <taxon>Pezizomycotina</taxon>
        <taxon>Eurotiomycetes</taxon>
        <taxon>Eurotiomycetidae</taxon>
        <taxon>Eurotiales</taxon>
        <taxon>Aspergillaceae</taxon>
        <taxon>Penicillium</taxon>
    </lineage>
</organism>
<feature type="region of interest" description="Disordered" evidence="1">
    <location>
        <begin position="1"/>
        <end position="257"/>
    </location>
</feature>
<feature type="compositionally biased region" description="Polar residues" evidence="1">
    <location>
        <begin position="482"/>
        <end position="496"/>
    </location>
</feature>
<reference evidence="2" key="1">
    <citation type="submission" date="2022-12" db="EMBL/GenBank/DDBJ databases">
        <authorList>
            <person name="Petersen C."/>
        </authorList>
    </citation>
    <scope>NUCLEOTIDE SEQUENCE</scope>
    <source>
        <strain evidence="2">IBT 35675</strain>
    </source>
</reference>
<protein>
    <submittedName>
        <fullName evidence="2">Uncharacterized protein</fullName>
    </submittedName>
</protein>
<evidence type="ECO:0000313" key="3">
    <source>
        <dbReference type="Proteomes" id="UP001148299"/>
    </source>
</evidence>
<dbReference type="AlphaFoldDB" id="A0A9W9QNY9"/>
<dbReference type="EMBL" id="JAPZBR010000008">
    <property type="protein sequence ID" value="KAJ5341546.1"/>
    <property type="molecule type" value="Genomic_DNA"/>
</dbReference>
<keyword evidence="3" id="KW-1185">Reference proteome</keyword>
<comment type="caution">
    <text evidence="2">The sequence shown here is derived from an EMBL/GenBank/DDBJ whole genome shotgun (WGS) entry which is preliminary data.</text>
</comment>
<sequence>MVPVSPTKSRNVDEEVNLAHQKQNVHSPNKEEGSTIPGLGENWQQPRTLSTNVDTHLGSKPVVRLPPQSAEGAQTETETSNEAVKPPIANQNSSSKYELDSSISEPTKTTQRQTKMPGPEDSTKKPSSFVDLSSGTSVECPPGNELETKFVTDPASCSDKAGPSEPSSQQPDDQISVNKECLPSDGLEARSTIELAHTSIEEPDCPDTSPEIRPSSQRSVDCSPGCELEAQILSQPRKREKSQSKIQPPIDCSPGSELETYFTANPASKDEATLEKPQIPVAAPTSNVTMDCSPGSELEAMFAADSSSTNNAKTETDLGGFNSSTTKVQECLPSLDISKERVDEFITQNQTPVFESEAQSSLFQQPLPEFYILAYDASKSQITTAKADSFFGIKADTSPHEILPLLNNPAKFVPYFESMQKHEYEIAAGGGDILVFRKTDIAPPVPEKAERNSSIRADVANSIGDDPKGSSSAPSDPRVCGQPTSEPQPAAESSNIEPKPLTKPGSSSGTAIRRMFFAGAATALTCYAIGATTEFFRTGGVDGRGADGFTVFESDRRRE</sequence>
<gene>
    <name evidence="2" type="ORF">N7541_010670</name>
</gene>
<name>A0A9W9QNY9_PENBR</name>
<proteinExistence type="predicted"/>
<reference evidence="2" key="2">
    <citation type="journal article" date="2023" name="IMA Fungus">
        <title>Comparative genomic study of the Penicillium genus elucidates a diverse pangenome and 15 lateral gene transfer events.</title>
        <authorList>
            <person name="Petersen C."/>
            <person name="Sorensen T."/>
            <person name="Nielsen M.R."/>
            <person name="Sondergaard T.E."/>
            <person name="Sorensen J.L."/>
            <person name="Fitzpatrick D.A."/>
            <person name="Frisvad J.C."/>
            <person name="Nielsen K.L."/>
        </authorList>
    </citation>
    <scope>NUCLEOTIDE SEQUENCE</scope>
    <source>
        <strain evidence="2">IBT 35675</strain>
    </source>
</reference>
<feature type="region of interest" description="Disordered" evidence="1">
    <location>
        <begin position="445"/>
        <end position="508"/>
    </location>
</feature>
<feature type="compositionally biased region" description="Polar residues" evidence="1">
    <location>
        <begin position="165"/>
        <end position="177"/>
    </location>
</feature>
<dbReference type="Proteomes" id="UP001148299">
    <property type="component" value="Unassembled WGS sequence"/>
</dbReference>
<feature type="compositionally biased region" description="Polar residues" evidence="1">
    <location>
        <begin position="71"/>
        <end position="82"/>
    </location>
</feature>
<feature type="compositionally biased region" description="Polar residues" evidence="1">
    <location>
        <begin position="89"/>
        <end position="114"/>
    </location>
</feature>